<protein>
    <recommendedName>
        <fullName evidence="8">EF-hand domain-containing protein</fullName>
    </recommendedName>
</protein>
<evidence type="ECO:0000313" key="9">
    <source>
        <dbReference type="EMBL" id="JAS30735.1"/>
    </source>
</evidence>
<dbReference type="Gene3D" id="1.10.238.10">
    <property type="entry name" value="EF-hand"/>
    <property type="match status" value="1"/>
</dbReference>
<dbReference type="PROSITE" id="PS50222">
    <property type="entry name" value="EF_HAND_2"/>
    <property type="match status" value="1"/>
</dbReference>
<name>A0A1B6DYJ9_9HEMI</name>
<feature type="coiled-coil region" evidence="6">
    <location>
        <begin position="963"/>
        <end position="997"/>
    </location>
</feature>
<feature type="compositionally biased region" description="Acidic residues" evidence="7">
    <location>
        <begin position="116"/>
        <end position="132"/>
    </location>
</feature>
<evidence type="ECO:0000256" key="1">
    <source>
        <dbReference type="ARBA" id="ARBA00004300"/>
    </source>
</evidence>
<dbReference type="PROSITE" id="PS00018">
    <property type="entry name" value="EF_HAND_1"/>
    <property type="match status" value="1"/>
</dbReference>
<evidence type="ECO:0000256" key="7">
    <source>
        <dbReference type="SAM" id="MobiDB-lite"/>
    </source>
</evidence>
<dbReference type="CDD" id="cd00051">
    <property type="entry name" value="EFh"/>
    <property type="match status" value="1"/>
</dbReference>
<evidence type="ECO:0000256" key="3">
    <source>
        <dbReference type="ARBA" id="ARBA00022553"/>
    </source>
</evidence>
<accession>A0A1B6DYJ9</accession>
<sequence>MDINGIDPYEQQLLAVFESCDRGGKGQLDSEGLVTLCQKLHLEQGQDELMRCLLGAKPGEKAVFTFAEFRDALLALLGAERRQSEDEREPSPEREVSPKFVFGQKKYGRRSRPESTDQEGGDGEESIEESDSDPFLPNVNNEKDLKNKTGDKVLIEDDKEKNGFLSSDSITFISEKEELGSPRGQGEAELRAASKRLGIGTDGFLDQAELASVCRAVGMEKIANEVVKQVFAKLDVDGSGSISFEDFLQLFRTGTPPSPSHLALSPLPQSFHQPNLTSLEISPLGCISTENVIELWELAGVTDANRLLHDLGLGGSSEVNLSLLSSVLEEEIRNMRAENAKNSSLYSEMNYQVSLLTASLALAHVQLKYSKSTLEQITCERDKLRNDLIEANQRASLLAQEVDDRHARMERASQMQIKLLEQKHSDQVKQLGLQLVADREQMTAVTHRLEKKLTQQQEDEVKVRATLLSLQKEYETMEKENRNLSDRLCLCEAAKTKAEKEVLKVETLERRVNELESNGDQVASLIEKLAKLQSENTSLRDRNDELSIQVETLSTKVTHRKPYSSISLEGCIGGGTKRRGNSPLGLPPDDCWDDDSPRLGKVRRCCTENDLSLDNVPMEGLAIRPLRHSESGLEADLDTLDDSLTLSNSSNEKVNFKFGSESNILYEELERLRSRNAELEQTVEQFQIKGMYESQGVSTSDEEDSGLAKNRLKTELKQVFKVIRKQAIDEMSGNFDEKHDDTSSSTISASPTIPISSEMEVQTSFENPSEVIKLEKHCQELKTTLEKVKEEIIKILSEKRECTEENCLLKQRVVDLMKKLQNGDKCKRDSPNFNDGILWESELSVPATNLKFNQESLSMETMQTDVSVDSIKKSPLMSFPLENKNNLSNSSYALFSKNDLKFENLSQFAFQLSQSLKDSDNEHKNSNALENTASVPTYLDAKPKINESSDSIVVIDSKKEPYIDINSSEIEKLKSENSKLLEKCNELETSLELMRVEYEKCEDYWQSKLNEERSFF</sequence>
<evidence type="ECO:0000256" key="5">
    <source>
        <dbReference type="ARBA" id="ARBA00023212"/>
    </source>
</evidence>
<dbReference type="PANTHER" id="PTHR18905">
    <property type="entry name" value="NINEIN"/>
    <property type="match status" value="1"/>
</dbReference>
<dbReference type="SUPFAM" id="SSF47473">
    <property type="entry name" value="EF-hand"/>
    <property type="match status" value="1"/>
</dbReference>
<gene>
    <name evidence="9" type="ORF">g.20514</name>
</gene>
<evidence type="ECO:0000256" key="6">
    <source>
        <dbReference type="SAM" id="Coils"/>
    </source>
</evidence>
<feature type="compositionally biased region" description="Basic and acidic residues" evidence="7">
    <location>
        <begin position="81"/>
        <end position="97"/>
    </location>
</feature>
<feature type="domain" description="EF-hand" evidence="8">
    <location>
        <begin position="222"/>
        <end position="257"/>
    </location>
</feature>
<keyword evidence="5" id="KW-0206">Cytoskeleton</keyword>
<organism evidence="9">
    <name type="scientific">Clastoptera arizonana</name>
    <name type="common">Arizona spittle bug</name>
    <dbReference type="NCBI Taxonomy" id="38151"/>
    <lineage>
        <taxon>Eukaryota</taxon>
        <taxon>Metazoa</taxon>
        <taxon>Ecdysozoa</taxon>
        <taxon>Arthropoda</taxon>
        <taxon>Hexapoda</taxon>
        <taxon>Insecta</taxon>
        <taxon>Pterygota</taxon>
        <taxon>Neoptera</taxon>
        <taxon>Paraneoptera</taxon>
        <taxon>Hemiptera</taxon>
        <taxon>Auchenorrhyncha</taxon>
        <taxon>Cercopoidea</taxon>
        <taxon>Clastopteridae</taxon>
        <taxon>Clastoptera</taxon>
    </lineage>
</organism>
<evidence type="ECO:0000256" key="2">
    <source>
        <dbReference type="ARBA" id="ARBA00022490"/>
    </source>
</evidence>
<dbReference type="EMBL" id="GEDC01006563">
    <property type="protein sequence ID" value="JAS30735.1"/>
    <property type="molecule type" value="Transcribed_RNA"/>
</dbReference>
<feature type="region of interest" description="Disordered" evidence="7">
    <location>
        <begin position="81"/>
        <end position="144"/>
    </location>
</feature>
<evidence type="ECO:0000259" key="8">
    <source>
        <dbReference type="PROSITE" id="PS50222"/>
    </source>
</evidence>
<dbReference type="Pfam" id="PF13499">
    <property type="entry name" value="EF-hand_7"/>
    <property type="match status" value="1"/>
</dbReference>
<keyword evidence="4" id="KW-0106">Calcium</keyword>
<feature type="coiled-coil region" evidence="6">
    <location>
        <begin position="771"/>
        <end position="805"/>
    </location>
</feature>
<proteinExistence type="predicted"/>
<dbReference type="PANTHER" id="PTHR18905:SF13">
    <property type="entry name" value="NON-CENTROSOMAL MICROTUBULE ARRAY"/>
    <property type="match status" value="1"/>
</dbReference>
<feature type="coiled-coil region" evidence="6">
    <location>
        <begin position="662"/>
        <end position="689"/>
    </location>
</feature>
<keyword evidence="6" id="KW-0175">Coiled coil</keyword>
<keyword evidence="3" id="KW-0597">Phosphoprotein</keyword>
<dbReference type="InterPro" id="IPR018247">
    <property type="entry name" value="EF_Hand_1_Ca_BS"/>
</dbReference>
<feature type="coiled-coil region" evidence="6">
    <location>
        <begin position="467"/>
        <end position="556"/>
    </location>
</feature>
<dbReference type="GO" id="GO:0005509">
    <property type="term" value="F:calcium ion binding"/>
    <property type="evidence" value="ECO:0007669"/>
    <property type="project" value="InterPro"/>
</dbReference>
<dbReference type="AlphaFoldDB" id="A0A1B6DYJ9"/>
<evidence type="ECO:0000256" key="4">
    <source>
        <dbReference type="ARBA" id="ARBA00022837"/>
    </source>
</evidence>
<reference evidence="9" key="1">
    <citation type="submission" date="2015-12" db="EMBL/GenBank/DDBJ databases">
        <title>De novo transcriptome assembly of four potential Pierce s Disease insect vectors from Arizona vineyards.</title>
        <authorList>
            <person name="Tassone E.E."/>
        </authorList>
    </citation>
    <scope>NUCLEOTIDE SEQUENCE</scope>
</reference>
<dbReference type="InterPro" id="IPR011992">
    <property type="entry name" value="EF-hand-dom_pair"/>
</dbReference>
<comment type="subcellular location">
    <subcellularLocation>
        <location evidence="1">Cytoplasm</location>
        <location evidence="1">Cytoskeleton</location>
        <location evidence="1">Microtubule organizing center</location>
        <location evidence="1">Centrosome</location>
    </subcellularLocation>
</comment>
<dbReference type="GO" id="GO:0034454">
    <property type="term" value="P:microtubule anchoring at centrosome"/>
    <property type="evidence" value="ECO:0007669"/>
    <property type="project" value="TreeGrafter"/>
</dbReference>
<keyword evidence="2" id="KW-0963">Cytoplasm</keyword>
<dbReference type="GO" id="GO:0005813">
    <property type="term" value="C:centrosome"/>
    <property type="evidence" value="ECO:0007669"/>
    <property type="project" value="UniProtKB-SubCell"/>
</dbReference>
<dbReference type="InterPro" id="IPR002048">
    <property type="entry name" value="EF_hand_dom"/>
</dbReference>
<dbReference type="SMART" id="SM00054">
    <property type="entry name" value="EFh"/>
    <property type="match status" value="2"/>
</dbReference>
<feature type="coiled-coil region" evidence="6">
    <location>
        <begin position="374"/>
        <end position="401"/>
    </location>
</feature>